<sequence length="281" mass="32166">MLIFSYLDSILWCVLLFRNVFRYVDWWNIYREIANALNIEFKQDYIATNIASYLISNIDPPLNDLSNIIFNRDVVVFGAGPSLVKHIDMIRRYIELNRFVIVAANGATKALVENGFIPHIIVSDLDGDLDAILFAISKGSYIAIHVHGDNIEIFIDFIQRILRFSRRFVVTTQIEAIYPVFNFGGFTDGDRAVILALSFYPKTMVLAGMDFGDVVGKYSKPWMDKDSIAVPKKRIKLDFGRRIISEALCRSNVEIYVLPPTNIDKCVNVLYSIDDIKKRFT</sequence>
<reference evidence="7" key="1">
    <citation type="journal article" date="2020" name="mSystems">
        <title>Genome- and Community-Level Interaction Insights into Carbon Utilization and Element Cycling Functions of Hydrothermarchaeota in Hydrothermal Sediment.</title>
        <authorList>
            <person name="Zhou Z."/>
            <person name="Liu Y."/>
            <person name="Xu W."/>
            <person name="Pan J."/>
            <person name="Luo Z.H."/>
            <person name="Li M."/>
        </authorList>
    </citation>
    <scope>NUCLEOTIDE SEQUENCE [LARGE SCALE GENOMIC DNA]</scope>
    <source>
        <strain evidence="7">SpSt-1</strain>
    </source>
</reference>
<evidence type="ECO:0000259" key="6">
    <source>
        <dbReference type="Pfam" id="PF01973"/>
    </source>
</evidence>
<evidence type="ECO:0000256" key="5">
    <source>
        <dbReference type="HAMAP-Rule" id="MF_02131"/>
    </source>
</evidence>
<dbReference type="InterPro" id="IPR002826">
    <property type="entry name" value="MptE-like"/>
</dbReference>
<comment type="catalytic activity">
    <reaction evidence="5">
        <text>6-hydroxymethyl-7,8-dihydropterin + ATP = (7,8-dihydropterin-6-yl)methyl diphosphate + AMP + H(+)</text>
        <dbReference type="Rhea" id="RHEA:11412"/>
        <dbReference type="ChEBI" id="CHEBI:15378"/>
        <dbReference type="ChEBI" id="CHEBI:30616"/>
        <dbReference type="ChEBI" id="CHEBI:44841"/>
        <dbReference type="ChEBI" id="CHEBI:72950"/>
        <dbReference type="ChEBI" id="CHEBI:456215"/>
        <dbReference type="EC" id="2.7.6.3"/>
    </reaction>
</comment>
<comment type="similarity">
    <text evidence="5">Belongs to the archaeal 6-HMPDK family.</text>
</comment>
<dbReference type="Pfam" id="PF01973">
    <property type="entry name" value="MptE-like"/>
    <property type="match status" value="1"/>
</dbReference>
<proteinExistence type="inferred from homology"/>
<accession>A0A7C5UTQ0</accession>
<dbReference type="GO" id="GO:0003848">
    <property type="term" value="F:2-amino-4-hydroxy-6-hydroxymethyldihydropteridine diphosphokinase activity"/>
    <property type="evidence" value="ECO:0007669"/>
    <property type="project" value="UniProtKB-UniRule"/>
</dbReference>
<dbReference type="PANTHER" id="PTHR39648">
    <property type="entry name" value="6-HYDROXYMETHYL-7,8-DIHYDROPTERIN PYROPHOSPHOKINASE"/>
    <property type="match status" value="1"/>
</dbReference>
<evidence type="ECO:0000256" key="3">
    <source>
        <dbReference type="ARBA" id="ARBA00022777"/>
    </source>
</evidence>
<dbReference type="EMBL" id="DRUB01000129">
    <property type="protein sequence ID" value="HHR96489.1"/>
    <property type="molecule type" value="Genomic_DNA"/>
</dbReference>
<protein>
    <recommendedName>
        <fullName evidence="5">6-hydroxymethyl-7,8-dihydropterin pyrophosphokinase</fullName>
        <shortName evidence="5">HPPK</shortName>
        <ecNumber evidence="5">2.7.6.3</ecNumber>
    </recommendedName>
    <alternativeName>
        <fullName evidence="5">2-amino-4-hydroxy-6-hydroxymethyldihydropteridine pyrophosphokinase</fullName>
    </alternativeName>
    <alternativeName>
        <fullName evidence="5">6-hydroxymethyl-7,8-dihydropterin diphosphokinase</fullName>
        <shortName evidence="5">6-HMPDK</shortName>
    </alternativeName>
    <alternativeName>
        <fullName evidence="5">7,8-dihydro-6-hydroxymethylpterin diphosphokinase</fullName>
    </alternativeName>
    <alternativeName>
        <fullName evidence="5">7,8-dihydro-6-hydroxymethylpterin pyrophosphokinase</fullName>
        <shortName evidence="5">PPPK</shortName>
    </alternativeName>
</protein>
<keyword evidence="4 5" id="KW-0067">ATP-binding</keyword>
<evidence type="ECO:0000256" key="4">
    <source>
        <dbReference type="ARBA" id="ARBA00022840"/>
    </source>
</evidence>
<keyword evidence="3 5" id="KW-0418">Kinase</keyword>
<gene>
    <name evidence="5" type="primary">mptE</name>
    <name evidence="7" type="ORF">ENL47_06705</name>
</gene>
<name>A0A7C5UTQ0_9CREN</name>
<dbReference type="InterPro" id="IPR027510">
    <property type="entry name" value="HMPDK_MptE"/>
</dbReference>
<comment type="cofactor">
    <cofactor evidence="5">
        <name>Mg(2+)</name>
        <dbReference type="ChEBI" id="CHEBI:18420"/>
    </cofactor>
</comment>
<dbReference type="EC" id="2.7.6.3" evidence="5"/>
<dbReference type="InterPro" id="IPR036759">
    <property type="entry name" value="TPK_catalytic_sf"/>
</dbReference>
<comment type="caution">
    <text evidence="7">The sequence shown here is derived from an EMBL/GenBank/DDBJ whole genome shotgun (WGS) entry which is preliminary data.</text>
</comment>
<comment type="function">
    <text evidence="5">Catalyzes the transfer of diphosphate from ATP to 6-hydroxymethyl-7,8-dihydropterin (6-HMD), leading to 6-hydroxymethyl-7,8-dihydropterin diphosphate (6-HMDP).</text>
</comment>
<feature type="domain" description="6-hydroxymethylpterin diphosphokinase MptE-like" evidence="6">
    <location>
        <begin position="55"/>
        <end position="213"/>
    </location>
</feature>
<dbReference type="PANTHER" id="PTHR39648:SF1">
    <property type="entry name" value="6-HYDROXYMETHYL-7,8-DIHYDROPTERIN PYROPHOSPHOKINASE"/>
    <property type="match status" value="1"/>
</dbReference>
<dbReference type="GO" id="GO:0009229">
    <property type="term" value="P:thiamine diphosphate biosynthetic process"/>
    <property type="evidence" value="ECO:0007669"/>
    <property type="project" value="InterPro"/>
</dbReference>
<keyword evidence="2 5" id="KW-0547">Nucleotide-binding</keyword>
<evidence type="ECO:0000256" key="2">
    <source>
        <dbReference type="ARBA" id="ARBA00022741"/>
    </source>
</evidence>
<dbReference type="GO" id="GO:0016301">
    <property type="term" value="F:kinase activity"/>
    <property type="evidence" value="ECO:0007669"/>
    <property type="project" value="UniProtKB-KW"/>
</dbReference>
<dbReference type="SUPFAM" id="SSF63999">
    <property type="entry name" value="Thiamin pyrophosphokinase, catalytic domain"/>
    <property type="match status" value="1"/>
</dbReference>
<organism evidence="7">
    <name type="scientific">Ignisphaera aggregans</name>
    <dbReference type="NCBI Taxonomy" id="334771"/>
    <lineage>
        <taxon>Archaea</taxon>
        <taxon>Thermoproteota</taxon>
        <taxon>Thermoprotei</taxon>
        <taxon>Desulfurococcales</taxon>
        <taxon>Desulfurococcaceae</taxon>
        <taxon>Ignisphaera</taxon>
    </lineage>
</organism>
<evidence type="ECO:0000256" key="1">
    <source>
        <dbReference type="ARBA" id="ARBA00022679"/>
    </source>
</evidence>
<keyword evidence="1 5" id="KW-0808">Transferase</keyword>
<dbReference type="HAMAP" id="MF_02131">
    <property type="entry name" value="HMPDK_arch"/>
    <property type="match status" value="1"/>
</dbReference>
<keyword evidence="5" id="KW-0460">Magnesium</keyword>
<dbReference type="GO" id="GO:0005524">
    <property type="term" value="F:ATP binding"/>
    <property type="evidence" value="ECO:0007669"/>
    <property type="project" value="UniProtKB-UniRule"/>
</dbReference>
<dbReference type="GO" id="GO:0000287">
    <property type="term" value="F:magnesium ion binding"/>
    <property type="evidence" value="ECO:0007669"/>
    <property type="project" value="UniProtKB-UniRule"/>
</dbReference>
<evidence type="ECO:0000313" key="7">
    <source>
        <dbReference type="EMBL" id="HHR96489.1"/>
    </source>
</evidence>
<dbReference type="AlphaFoldDB" id="A0A7C5UTQ0"/>
<dbReference type="GO" id="GO:0004788">
    <property type="term" value="F:thiamine diphosphokinase activity"/>
    <property type="evidence" value="ECO:0007669"/>
    <property type="project" value="InterPro"/>
</dbReference>